<feature type="domain" description="N-acetyltransferase" evidence="1">
    <location>
        <begin position="13"/>
        <end position="171"/>
    </location>
</feature>
<dbReference type="InterPro" id="IPR000182">
    <property type="entry name" value="GNAT_dom"/>
</dbReference>
<keyword evidence="2" id="KW-0012">Acyltransferase</keyword>
<proteinExistence type="predicted"/>
<gene>
    <name evidence="2" type="ORF">ACFP1L_03620</name>
</gene>
<name>A0ABW1SHE3_9LACO</name>
<evidence type="ECO:0000313" key="3">
    <source>
        <dbReference type="Proteomes" id="UP001596171"/>
    </source>
</evidence>
<comment type="caution">
    <text evidence="2">The sequence shown here is derived from an EMBL/GenBank/DDBJ whole genome shotgun (WGS) entry which is preliminary data.</text>
</comment>
<dbReference type="PROSITE" id="PS51186">
    <property type="entry name" value="GNAT"/>
    <property type="match status" value="1"/>
</dbReference>
<dbReference type="GO" id="GO:0016746">
    <property type="term" value="F:acyltransferase activity"/>
    <property type="evidence" value="ECO:0007669"/>
    <property type="project" value="UniProtKB-KW"/>
</dbReference>
<dbReference type="RefSeq" id="WP_137616913.1">
    <property type="nucleotide sequence ID" value="NZ_BJDI01000014.1"/>
</dbReference>
<dbReference type="Gene3D" id="3.40.630.30">
    <property type="match status" value="1"/>
</dbReference>
<dbReference type="Proteomes" id="UP001596171">
    <property type="component" value="Unassembled WGS sequence"/>
</dbReference>
<dbReference type="SUPFAM" id="SSF55729">
    <property type="entry name" value="Acyl-CoA N-acyltransferases (Nat)"/>
    <property type="match status" value="1"/>
</dbReference>
<protein>
    <submittedName>
        <fullName evidence="2">GNAT family N-acetyltransferase</fullName>
        <ecNumber evidence="2">2.3.-.-</ecNumber>
    </submittedName>
</protein>
<dbReference type="EC" id="2.3.-.-" evidence="2"/>
<accession>A0ABW1SHE3</accession>
<dbReference type="EMBL" id="JBHSSE010000008">
    <property type="protein sequence ID" value="MFC6200985.1"/>
    <property type="molecule type" value="Genomic_DNA"/>
</dbReference>
<evidence type="ECO:0000259" key="1">
    <source>
        <dbReference type="PROSITE" id="PS51186"/>
    </source>
</evidence>
<sequence length="175" mass="19506">MKLATLQAELPSFKIRLLTMADQADLLALEQTNPDYHQQFSPNELSWAEIQDDLTAHPGEIEAAQKQVFGFYLANHLVAVLDILNQYPEQDFLFIGLLMVGNPYQRRSVGSVIATGLMKAALKSNIHCLQLTRVSSDTVVEAFWKKLGFDDGDQLFLPLADNGRLAVTTMTRVLA</sequence>
<organism evidence="2 3">
    <name type="scientific">Lactiplantibacillus nangangensis</name>
    <dbReference type="NCBI Taxonomy" id="2559917"/>
    <lineage>
        <taxon>Bacteria</taxon>
        <taxon>Bacillati</taxon>
        <taxon>Bacillota</taxon>
        <taxon>Bacilli</taxon>
        <taxon>Lactobacillales</taxon>
        <taxon>Lactobacillaceae</taxon>
        <taxon>Lactiplantibacillus</taxon>
    </lineage>
</organism>
<dbReference type="Pfam" id="PF00583">
    <property type="entry name" value="Acetyltransf_1"/>
    <property type="match status" value="1"/>
</dbReference>
<keyword evidence="3" id="KW-1185">Reference proteome</keyword>
<evidence type="ECO:0000313" key="2">
    <source>
        <dbReference type="EMBL" id="MFC6200985.1"/>
    </source>
</evidence>
<keyword evidence="2" id="KW-0808">Transferase</keyword>
<dbReference type="CDD" id="cd04301">
    <property type="entry name" value="NAT_SF"/>
    <property type="match status" value="1"/>
</dbReference>
<reference evidence="3" key="1">
    <citation type="journal article" date="2019" name="Int. J. Syst. Evol. Microbiol.">
        <title>The Global Catalogue of Microorganisms (GCM) 10K type strain sequencing project: providing services to taxonomists for standard genome sequencing and annotation.</title>
        <authorList>
            <consortium name="The Broad Institute Genomics Platform"/>
            <consortium name="The Broad Institute Genome Sequencing Center for Infectious Disease"/>
            <person name="Wu L."/>
            <person name="Ma J."/>
        </authorList>
    </citation>
    <scope>NUCLEOTIDE SEQUENCE [LARGE SCALE GENOMIC DNA]</scope>
    <source>
        <strain evidence="3">CCM 8930</strain>
    </source>
</reference>
<dbReference type="InterPro" id="IPR016181">
    <property type="entry name" value="Acyl_CoA_acyltransferase"/>
</dbReference>